<sequence>MEQRPDPLAKAGLVLFAGAKAMSHCMTFRTFGAGHSRVFILSPVMPVWDEGGFAQPLIEHFTAAGFQVTVFDSLSLPVVPDEDFGAFTERWACALEPWGVPDVLVGVALGGALAQALAGSSFLQSTPALLLLSSPAKADGLLDSRLGHMADLAEQGHVEQARHLLDNLVLPDGQAHERTDPAGHESHATLSMQGQRLTVGFRLLAGVDVSECLLDYQGRVLSVFGEKSQLVGARHVLRTSGQRQRSLCVEGGGMRPLADDLQQVLDSIDAFLMTRQECVQ</sequence>
<proteinExistence type="predicted"/>
<accession>A0A3M4Y9F9</accession>
<dbReference type="SUPFAM" id="SSF53474">
    <property type="entry name" value="alpha/beta-Hydrolases"/>
    <property type="match status" value="1"/>
</dbReference>
<dbReference type="Gene3D" id="3.40.50.1820">
    <property type="entry name" value="alpha/beta hydrolase"/>
    <property type="match status" value="1"/>
</dbReference>
<dbReference type="Proteomes" id="UP000268004">
    <property type="component" value="Unassembled WGS sequence"/>
</dbReference>
<name>A0A3M4Y9F9_9PSED</name>
<protein>
    <recommendedName>
        <fullName evidence="3">Alpha/beta hydrolase</fullName>
    </recommendedName>
</protein>
<organism evidence="1 2">
    <name type="scientific">Pseudomonas coronafaciens pv. striafaciens</name>
    <dbReference type="NCBI Taxonomy" id="235276"/>
    <lineage>
        <taxon>Bacteria</taxon>
        <taxon>Pseudomonadati</taxon>
        <taxon>Pseudomonadota</taxon>
        <taxon>Gammaproteobacteria</taxon>
        <taxon>Pseudomonadales</taxon>
        <taxon>Pseudomonadaceae</taxon>
        <taxon>Pseudomonas</taxon>
        <taxon>Pseudomonas coronafaciens</taxon>
    </lineage>
</organism>
<comment type="caution">
    <text evidence="1">The sequence shown here is derived from an EMBL/GenBank/DDBJ whole genome shotgun (WGS) entry which is preliminary data.</text>
</comment>
<dbReference type="InterPro" id="IPR029058">
    <property type="entry name" value="AB_hydrolase_fold"/>
</dbReference>
<evidence type="ECO:0000313" key="2">
    <source>
        <dbReference type="Proteomes" id="UP000268004"/>
    </source>
</evidence>
<gene>
    <name evidence="1" type="ORF">ALP78_100591</name>
</gene>
<dbReference type="EMBL" id="RBSD01000131">
    <property type="protein sequence ID" value="RMR84683.1"/>
    <property type="molecule type" value="Genomic_DNA"/>
</dbReference>
<dbReference type="AlphaFoldDB" id="A0A3M4Y9F9"/>
<evidence type="ECO:0000313" key="1">
    <source>
        <dbReference type="EMBL" id="RMR84683.1"/>
    </source>
</evidence>
<reference evidence="1 2" key="1">
    <citation type="submission" date="2018-08" db="EMBL/GenBank/DDBJ databases">
        <title>Recombination of ecologically and evolutionarily significant loci maintains genetic cohesion in the Pseudomonas syringae species complex.</title>
        <authorList>
            <person name="Dillon M."/>
            <person name="Thakur S."/>
            <person name="Almeida R.N.D."/>
            <person name="Weir B.S."/>
            <person name="Guttman D.S."/>
        </authorList>
    </citation>
    <scope>NUCLEOTIDE SEQUENCE [LARGE SCALE GENOMIC DNA]</scope>
    <source>
        <strain evidence="1 2">ICMP 4996</strain>
    </source>
</reference>
<evidence type="ECO:0008006" key="3">
    <source>
        <dbReference type="Google" id="ProtNLM"/>
    </source>
</evidence>